<keyword evidence="3" id="KW-1185">Reference proteome</keyword>
<reference evidence="2 3" key="1">
    <citation type="submission" date="2020-03" db="EMBL/GenBank/DDBJ databases">
        <title>Whole genome shotgun sequence of Phytohabitans houttuyneae NBRC 108639.</title>
        <authorList>
            <person name="Komaki H."/>
            <person name="Tamura T."/>
        </authorList>
    </citation>
    <scope>NUCLEOTIDE SEQUENCE [LARGE SCALE GENOMIC DNA]</scope>
    <source>
        <strain evidence="2 3">NBRC 108639</strain>
    </source>
</reference>
<organism evidence="2 3">
    <name type="scientific">Phytohabitans houttuyneae</name>
    <dbReference type="NCBI Taxonomy" id="1076126"/>
    <lineage>
        <taxon>Bacteria</taxon>
        <taxon>Bacillati</taxon>
        <taxon>Actinomycetota</taxon>
        <taxon>Actinomycetes</taxon>
        <taxon>Micromonosporales</taxon>
        <taxon>Micromonosporaceae</taxon>
    </lineage>
</organism>
<proteinExistence type="predicted"/>
<protein>
    <recommendedName>
        <fullName evidence="1">DUF6924 domain-containing protein</fullName>
    </recommendedName>
</protein>
<dbReference type="AlphaFoldDB" id="A0A6V8KMR3"/>
<gene>
    <name evidence="2" type="ORF">Phou_074360</name>
</gene>
<dbReference type="RefSeq" id="WP_173065478.1">
    <property type="nucleotide sequence ID" value="NZ_BAABGO010000020.1"/>
</dbReference>
<comment type="caution">
    <text evidence="2">The sequence shown here is derived from an EMBL/GenBank/DDBJ whole genome shotgun (WGS) entry which is preliminary data.</text>
</comment>
<evidence type="ECO:0000313" key="3">
    <source>
        <dbReference type="Proteomes" id="UP000482800"/>
    </source>
</evidence>
<name>A0A6V8KMR3_9ACTN</name>
<reference evidence="2 3" key="2">
    <citation type="submission" date="2020-03" db="EMBL/GenBank/DDBJ databases">
        <authorList>
            <person name="Ichikawa N."/>
            <person name="Kimura A."/>
            <person name="Kitahashi Y."/>
            <person name="Uohara A."/>
        </authorList>
    </citation>
    <scope>NUCLEOTIDE SEQUENCE [LARGE SCALE GENOMIC DNA]</scope>
    <source>
        <strain evidence="2 3">NBRC 108639</strain>
    </source>
</reference>
<dbReference type="EMBL" id="BLPF01000003">
    <property type="protein sequence ID" value="GFJ83256.1"/>
    <property type="molecule type" value="Genomic_DNA"/>
</dbReference>
<evidence type="ECO:0000259" key="1">
    <source>
        <dbReference type="Pfam" id="PF21962"/>
    </source>
</evidence>
<dbReference type="Pfam" id="PF21962">
    <property type="entry name" value="DUF6924"/>
    <property type="match status" value="1"/>
</dbReference>
<evidence type="ECO:0000313" key="2">
    <source>
        <dbReference type="EMBL" id="GFJ83256.1"/>
    </source>
</evidence>
<accession>A0A6V8KMR3</accession>
<sequence length="157" mass="17257">MLPTIERGEDDEFIALVVRVDYTDDAAWRTVVDRLDGDEDWTVDAQVVDDPAYAGSTVDEVLAAVSGDKMLRVLFVADAATMRDPYPLIAVSTLTREACLDEEQFAEEMRFGREFRLTPAAVAEVHGNLAIANMGFDEFAEAAAGDPERIHRGFAAD</sequence>
<dbReference type="Proteomes" id="UP000482800">
    <property type="component" value="Unassembled WGS sequence"/>
</dbReference>
<dbReference type="InterPro" id="IPR053832">
    <property type="entry name" value="DUF6924"/>
</dbReference>
<feature type="domain" description="DUF6924" evidence="1">
    <location>
        <begin position="15"/>
        <end position="154"/>
    </location>
</feature>